<gene>
    <name evidence="2" type="ORF">PPG34_01325</name>
</gene>
<dbReference type="Gene3D" id="1.10.3210.10">
    <property type="entry name" value="Hypothetical protein af1432"/>
    <property type="match status" value="1"/>
</dbReference>
<dbReference type="Proteomes" id="UP001250932">
    <property type="component" value="Unassembled WGS sequence"/>
</dbReference>
<proteinExistence type="predicted"/>
<accession>A0ABU3K3J8</accession>
<keyword evidence="3" id="KW-1185">Reference proteome</keyword>
<dbReference type="PROSITE" id="PS51833">
    <property type="entry name" value="HDOD"/>
    <property type="match status" value="1"/>
</dbReference>
<organism evidence="2 3">
    <name type="scientific">Candidatus Nitronereus thalassa</name>
    <dbReference type="NCBI Taxonomy" id="3020898"/>
    <lineage>
        <taxon>Bacteria</taxon>
        <taxon>Pseudomonadati</taxon>
        <taxon>Nitrospirota</taxon>
        <taxon>Nitrospiria</taxon>
        <taxon>Nitrospirales</taxon>
        <taxon>Nitrospiraceae</taxon>
        <taxon>Candidatus Nitronereus</taxon>
    </lineage>
</organism>
<sequence>MQTEIFQSLKYCRTLPSIPVLAIQILSLCQDPKADSKKMAALISHDPAFSAKLLSLANSGFYARIQHQVTSLTQGVTLLGREAVAVLAFSFSLYRNLRGGEFGAFDHQRFWRRSILASIAGRALAKHTSFENYEEVFLGALLQDIGMLALSVVSPDLYPKVIAEAAHCHPRLQALEIEQFGADHAEVGAWLAKEWQLPEVYQKAISGSHQYPGGELSCLQAECVKYVALSGVFADIWCWSDTEKAVCEAMAAITALLDEDANLLNPILTEIVENIPLISALFEIDLGAPVEVQQTFEQAQKILLSESVVEC</sequence>
<dbReference type="InterPro" id="IPR052340">
    <property type="entry name" value="RNase_Y/CdgJ"/>
</dbReference>
<dbReference type="EMBL" id="JAQOUE010000001">
    <property type="protein sequence ID" value="MDT7040969.1"/>
    <property type="molecule type" value="Genomic_DNA"/>
</dbReference>
<dbReference type="RefSeq" id="WP_313831328.1">
    <property type="nucleotide sequence ID" value="NZ_JAQOUE010000001.1"/>
</dbReference>
<dbReference type="InterPro" id="IPR013976">
    <property type="entry name" value="HDOD"/>
</dbReference>
<dbReference type="Pfam" id="PF08668">
    <property type="entry name" value="HDOD"/>
    <property type="match status" value="1"/>
</dbReference>
<dbReference type="SUPFAM" id="SSF109604">
    <property type="entry name" value="HD-domain/PDEase-like"/>
    <property type="match status" value="1"/>
</dbReference>
<evidence type="ECO:0000313" key="3">
    <source>
        <dbReference type="Proteomes" id="UP001250932"/>
    </source>
</evidence>
<dbReference type="PANTHER" id="PTHR33525">
    <property type="match status" value="1"/>
</dbReference>
<evidence type="ECO:0000313" key="2">
    <source>
        <dbReference type="EMBL" id="MDT7040969.1"/>
    </source>
</evidence>
<name>A0ABU3K3J8_9BACT</name>
<dbReference type="PANTHER" id="PTHR33525:SF3">
    <property type="entry name" value="RIBONUCLEASE Y"/>
    <property type="match status" value="1"/>
</dbReference>
<protein>
    <submittedName>
        <fullName evidence="2">HDOD domain-containing protein</fullName>
    </submittedName>
</protein>
<feature type="domain" description="HDOD" evidence="1">
    <location>
        <begin position="15"/>
        <end position="211"/>
    </location>
</feature>
<evidence type="ECO:0000259" key="1">
    <source>
        <dbReference type="PROSITE" id="PS51833"/>
    </source>
</evidence>
<reference evidence="2 3" key="1">
    <citation type="journal article" date="2023" name="ISME J.">
        <title>Cultivation and genomic characterization of novel and ubiquitous marine nitrite-oxidizing bacteria from the Nitrospirales.</title>
        <authorList>
            <person name="Mueller A.J."/>
            <person name="Daebeler A."/>
            <person name="Herbold C.W."/>
            <person name="Kirkegaard R.H."/>
            <person name="Daims H."/>
        </authorList>
    </citation>
    <scope>NUCLEOTIDE SEQUENCE [LARGE SCALE GENOMIC DNA]</scope>
    <source>
        <strain evidence="2 3">EB</strain>
    </source>
</reference>
<comment type="caution">
    <text evidence="2">The sequence shown here is derived from an EMBL/GenBank/DDBJ whole genome shotgun (WGS) entry which is preliminary data.</text>
</comment>